<sequence>MLHTRLSSVSHCANHSPSDPPAAPSVLLRTYASTSNIAMQRQTNLMANNIQLPYAKNDGYPPGQTYQRPRRISEPSRDVGTRPLVPALPRATPATQKRPHPNYLDPRPASTSNVPRRPSPLASPIAPDPLPLSERPAPAPTAAVYPTAPLLVKDSTPENVFSHSRTIPDMNLDAISGSSDPRPRRRKLKKRMEADSEDRTCSRLSFSGLSSLFSSKKESVATPNMLLLKHRYTEQYIPPTFDNPRHHKSASSEHCTFKRNPNVRV</sequence>
<keyword evidence="3" id="KW-1185">Reference proteome</keyword>
<reference evidence="2" key="1">
    <citation type="submission" date="2020-11" db="EMBL/GenBank/DDBJ databases">
        <authorList>
            <consortium name="DOE Joint Genome Institute"/>
            <person name="Ahrendt S."/>
            <person name="Riley R."/>
            <person name="Andreopoulos W."/>
            <person name="Labutti K."/>
            <person name="Pangilinan J."/>
            <person name="Ruiz-Duenas F.J."/>
            <person name="Barrasa J.M."/>
            <person name="Sanchez-Garcia M."/>
            <person name="Camarero S."/>
            <person name="Miyauchi S."/>
            <person name="Serrano A."/>
            <person name="Linde D."/>
            <person name="Babiker R."/>
            <person name="Drula E."/>
            <person name="Ayuso-Fernandez I."/>
            <person name="Pacheco R."/>
            <person name="Padilla G."/>
            <person name="Ferreira P."/>
            <person name="Barriuso J."/>
            <person name="Kellner H."/>
            <person name="Castanera R."/>
            <person name="Alfaro M."/>
            <person name="Ramirez L."/>
            <person name="Pisabarro A.G."/>
            <person name="Kuo A."/>
            <person name="Tritt A."/>
            <person name="Lipzen A."/>
            <person name="He G."/>
            <person name="Yan M."/>
            <person name="Ng V."/>
            <person name="Cullen D."/>
            <person name="Martin F."/>
            <person name="Rosso M.-N."/>
            <person name="Henrissat B."/>
            <person name="Hibbett D."/>
            <person name="Martinez A.T."/>
            <person name="Grigoriev I.V."/>
        </authorList>
    </citation>
    <scope>NUCLEOTIDE SEQUENCE</scope>
    <source>
        <strain evidence="2">CIRM-BRFM 674</strain>
    </source>
</reference>
<evidence type="ECO:0000313" key="2">
    <source>
        <dbReference type="EMBL" id="KAF9475956.1"/>
    </source>
</evidence>
<evidence type="ECO:0000313" key="3">
    <source>
        <dbReference type="Proteomes" id="UP000807469"/>
    </source>
</evidence>
<feature type="compositionally biased region" description="Basic and acidic residues" evidence="1">
    <location>
        <begin position="71"/>
        <end position="80"/>
    </location>
</feature>
<feature type="region of interest" description="Disordered" evidence="1">
    <location>
        <begin position="171"/>
        <end position="196"/>
    </location>
</feature>
<feature type="region of interest" description="Disordered" evidence="1">
    <location>
        <begin position="55"/>
        <end position="138"/>
    </location>
</feature>
<comment type="caution">
    <text evidence="2">The sequence shown here is derived from an EMBL/GenBank/DDBJ whole genome shotgun (WGS) entry which is preliminary data.</text>
</comment>
<gene>
    <name evidence="2" type="ORF">BDN70DRAFT_201420</name>
</gene>
<dbReference type="AlphaFoldDB" id="A0A9P6CQL0"/>
<name>A0A9P6CQL0_9AGAR</name>
<feature type="compositionally biased region" description="Polar residues" evidence="1">
    <location>
        <begin position="1"/>
        <end position="17"/>
    </location>
</feature>
<dbReference type="OrthoDB" id="3124643at2759"/>
<feature type="region of interest" description="Disordered" evidence="1">
    <location>
        <begin position="242"/>
        <end position="265"/>
    </location>
</feature>
<organism evidence="2 3">
    <name type="scientific">Pholiota conissans</name>
    <dbReference type="NCBI Taxonomy" id="109636"/>
    <lineage>
        <taxon>Eukaryota</taxon>
        <taxon>Fungi</taxon>
        <taxon>Dikarya</taxon>
        <taxon>Basidiomycota</taxon>
        <taxon>Agaricomycotina</taxon>
        <taxon>Agaricomycetes</taxon>
        <taxon>Agaricomycetidae</taxon>
        <taxon>Agaricales</taxon>
        <taxon>Agaricineae</taxon>
        <taxon>Strophariaceae</taxon>
        <taxon>Pholiota</taxon>
    </lineage>
</organism>
<protein>
    <submittedName>
        <fullName evidence="2">Uncharacterized protein</fullName>
    </submittedName>
</protein>
<feature type="region of interest" description="Disordered" evidence="1">
    <location>
        <begin position="1"/>
        <end position="25"/>
    </location>
</feature>
<dbReference type="EMBL" id="MU155312">
    <property type="protein sequence ID" value="KAF9475956.1"/>
    <property type="molecule type" value="Genomic_DNA"/>
</dbReference>
<evidence type="ECO:0000256" key="1">
    <source>
        <dbReference type="SAM" id="MobiDB-lite"/>
    </source>
</evidence>
<dbReference type="Proteomes" id="UP000807469">
    <property type="component" value="Unassembled WGS sequence"/>
</dbReference>
<proteinExistence type="predicted"/>
<accession>A0A9P6CQL0</accession>